<protein>
    <submittedName>
        <fullName evidence="1">Uncharacterized protein</fullName>
    </submittedName>
</protein>
<dbReference type="Proteomes" id="UP000765509">
    <property type="component" value="Unassembled WGS sequence"/>
</dbReference>
<keyword evidence="2" id="KW-1185">Reference proteome</keyword>
<evidence type="ECO:0000313" key="1">
    <source>
        <dbReference type="EMBL" id="MBW0580967.1"/>
    </source>
</evidence>
<gene>
    <name evidence="1" type="ORF">O181_120682</name>
</gene>
<proteinExistence type="predicted"/>
<reference evidence="1" key="1">
    <citation type="submission" date="2021-03" db="EMBL/GenBank/DDBJ databases">
        <title>Draft genome sequence of rust myrtle Austropuccinia psidii MF-1, a brazilian biotype.</title>
        <authorList>
            <person name="Quecine M.C."/>
            <person name="Pachon D.M.R."/>
            <person name="Bonatelli M.L."/>
            <person name="Correr F.H."/>
            <person name="Franceschini L.M."/>
            <person name="Leite T.F."/>
            <person name="Margarido G.R.A."/>
            <person name="Almeida C.A."/>
            <person name="Ferrarezi J.A."/>
            <person name="Labate C.A."/>
        </authorList>
    </citation>
    <scope>NUCLEOTIDE SEQUENCE</scope>
    <source>
        <strain evidence="1">MF-1</strain>
    </source>
</reference>
<organism evidence="1 2">
    <name type="scientific">Austropuccinia psidii MF-1</name>
    <dbReference type="NCBI Taxonomy" id="1389203"/>
    <lineage>
        <taxon>Eukaryota</taxon>
        <taxon>Fungi</taxon>
        <taxon>Dikarya</taxon>
        <taxon>Basidiomycota</taxon>
        <taxon>Pucciniomycotina</taxon>
        <taxon>Pucciniomycetes</taxon>
        <taxon>Pucciniales</taxon>
        <taxon>Sphaerophragmiaceae</taxon>
        <taxon>Austropuccinia</taxon>
    </lineage>
</organism>
<accession>A0A9Q3KJN6</accession>
<sequence length="103" mass="12012">MHLFSPAVQSHQYQMFISIFHQIIKASHHPEDSSRLKDKFQSQIPRIPSSNHWLFSFTVLLQGNTGSTFSRDIQEAVPKQFAKVQCSINPPWKPHSFNKVWIH</sequence>
<evidence type="ECO:0000313" key="2">
    <source>
        <dbReference type="Proteomes" id="UP000765509"/>
    </source>
</evidence>
<name>A0A9Q3KJN6_9BASI</name>
<dbReference type="EMBL" id="AVOT02108816">
    <property type="protein sequence ID" value="MBW0580967.1"/>
    <property type="molecule type" value="Genomic_DNA"/>
</dbReference>
<comment type="caution">
    <text evidence="1">The sequence shown here is derived from an EMBL/GenBank/DDBJ whole genome shotgun (WGS) entry which is preliminary data.</text>
</comment>
<dbReference type="AlphaFoldDB" id="A0A9Q3KJN6"/>